<accession>A0AAD1RDS4</accession>
<name>A0AAD1RDS4_PELCU</name>
<gene>
    <name evidence="2" type="ORF">PECUL_23A042145</name>
</gene>
<feature type="region of interest" description="Disordered" evidence="1">
    <location>
        <begin position="1"/>
        <end position="50"/>
    </location>
</feature>
<protein>
    <submittedName>
        <fullName evidence="2">Uncharacterized protein</fullName>
    </submittedName>
</protein>
<feature type="compositionally biased region" description="Basic residues" evidence="1">
    <location>
        <begin position="117"/>
        <end position="128"/>
    </location>
</feature>
<evidence type="ECO:0000256" key="1">
    <source>
        <dbReference type="SAM" id="MobiDB-lite"/>
    </source>
</evidence>
<evidence type="ECO:0000313" key="2">
    <source>
        <dbReference type="EMBL" id="CAH2250257.1"/>
    </source>
</evidence>
<dbReference type="Proteomes" id="UP001295444">
    <property type="component" value="Chromosome 02"/>
</dbReference>
<feature type="region of interest" description="Disordered" evidence="1">
    <location>
        <begin position="82"/>
        <end position="165"/>
    </location>
</feature>
<keyword evidence="3" id="KW-1185">Reference proteome</keyword>
<sequence>MYAPYTRPRRGWNLSTAGGNPKLAGMTGAETKPTENSGTNPKMAETACSPTPSNSLPDILSRLNSLFAAFWLKLESRVSQPALQPPGAYSLRQLHPDTRRKSSDLVVKRTPVERQNRLPRAHKHKAVRKQAWTQATAKPPTKLEGPQGTSYLASQRSHRRSGSRGVTHISLIQDCAWAPKA</sequence>
<proteinExistence type="predicted"/>
<organism evidence="2 3">
    <name type="scientific">Pelobates cultripes</name>
    <name type="common">Western spadefoot toad</name>
    <dbReference type="NCBI Taxonomy" id="61616"/>
    <lineage>
        <taxon>Eukaryota</taxon>
        <taxon>Metazoa</taxon>
        <taxon>Chordata</taxon>
        <taxon>Craniata</taxon>
        <taxon>Vertebrata</taxon>
        <taxon>Euteleostomi</taxon>
        <taxon>Amphibia</taxon>
        <taxon>Batrachia</taxon>
        <taxon>Anura</taxon>
        <taxon>Pelobatoidea</taxon>
        <taxon>Pelobatidae</taxon>
        <taxon>Pelobates</taxon>
    </lineage>
</organism>
<dbReference type="AlphaFoldDB" id="A0AAD1RDS4"/>
<evidence type="ECO:0000313" key="3">
    <source>
        <dbReference type="Proteomes" id="UP001295444"/>
    </source>
</evidence>
<dbReference type="EMBL" id="OW240913">
    <property type="protein sequence ID" value="CAH2250257.1"/>
    <property type="molecule type" value="Genomic_DNA"/>
</dbReference>
<feature type="compositionally biased region" description="Basic and acidic residues" evidence="1">
    <location>
        <begin position="94"/>
        <end position="116"/>
    </location>
</feature>
<reference evidence="2" key="1">
    <citation type="submission" date="2022-03" db="EMBL/GenBank/DDBJ databases">
        <authorList>
            <person name="Alioto T."/>
            <person name="Alioto T."/>
            <person name="Gomez Garrido J."/>
        </authorList>
    </citation>
    <scope>NUCLEOTIDE SEQUENCE</scope>
</reference>